<reference evidence="2" key="2">
    <citation type="submission" date="2020-11" db="EMBL/GenBank/DDBJ databases">
        <authorList>
            <person name="McCartney M.A."/>
            <person name="Auch B."/>
            <person name="Kono T."/>
            <person name="Mallez S."/>
            <person name="Becker A."/>
            <person name="Gohl D.M."/>
            <person name="Silverstein K.A.T."/>
            <person name="Koren S."/>
            <person name="Bechman K.B."/>
            <person name="Herman A."/>
            <person name="Abrahante J.E."/>
            <person name="Garbe J."/>
        </authorList>
    </citation>
    <scope>NUCLEOTIDE SEQUENCE</scope>
    <source>
        <strain evidence="2">Duluth1</strain>
        <tissue evidence="2">Whole animal</tissue>
    </source>
</reference>
<accession>A0A9D4DBN4</accession>
<evidence type="ECO:0000256" key="1">
    <source>
        <dbReference type="SAM" id="MobiDB-lite"/>
    </source>
</evidence>
<evidence type="ECO:0000313" key="3">
    <source>
        <dbReference type="Proteomes" id="UP000828390"/>
    </source>
</evidence>
<comment type="caution">
    <text evidence="2">The sequence shown here is derived from an EMBL/GenBank/DDBJ whole genome shotgun (WGS) entry which is preliminary data.</text>
</comment>
<sequence length="148" mass="16808">MFQSLQQIPETQYQLTVERLTAILHQMQRPIPHPLPPVQPPPASVPSPTLTFYQQRPHCYQPQTQQYCFQQQPQPEHQPQHFQQLQTPRGSQPSSTPRSSSAGLMLSDMPKIYSFNQANISAVSEGWILQDLQRQDINSPSIPIPATA</sequence>
<feature type="compositionally biased region" description="Pro residues" evidence="1">
    <location>
        <begin position="31"/>
        <end position="45"/>
    </location>
</feature>
<dbReference type="Proteomes" id="UP000828390">
    <property type="component" value="Unassembled WGS sequence"/>
</dbReference>
<proteinExistence type="predicted"/>
<feature type="region of interest" description="Disordered" evidence="1">
    <location>
        <begin position="31"/>
        <end position="50"/>
    </location>
</feature>
<evidence type="ECO:0000313" key="2">
    <source>
        <dbReference type="EMBL" id="KAH3741732.1"/>
    </source>
</evidence>
<protein>
    <submittedName>
        <fullName evidence="2">Uncharacterized protein</fullName>
    </submittedName>
</protein>
<feature type="compositionally biased region" description="Low complexity" evidence="1">
    <location>
        <begin position="69"/>
        <end position="101"/>
    </location>
</feature>
<dbReference type="AlphaFoldDB" id="A0A9D4DBN4"/>
<organism evidence="2 3">
    <name type="scientific">Dreissena polymorpha</name>
    <name type="common">Zebra mussel</name>
    <name type="synonym">Mytilus polymorpha</name>
    <dbReference type="NCBI Taxonomy" id="45954"/>
    <lineage>
        <taxon>Eukaryota</taxon>
        <taxon>Metazoa</taxon>
        <taxon>Spiralia</taxon>
        <taxon>Lophotrochozoa</taxon>
        <taxon>Mollusca</taxon>
        <taxon>Bivalvia</taxon>
        <taxon>Autobranchia</taxon>
        <taxon>Heteroconchia</taxon>
        <taxon>Euheterodonta</taxon>
        <taxon>Imparidentia</taxon>
        <taxon>Neoheterodontei</taxon>
        <taxon>Myida</taxon>
        <taxon>Dreissenoidea</taxon>
        <taxon>Dreissenidae</taxon>
        <taxon>Dreissena</taxon>
    </lineage>
</organism>
<dbReference type="EMBL" id="JAIWYP010000011">
    <property type="protein sequence ID" value="KAH3741732.1"/>
    <property type="molecule type" value="Genomic_DNA"/>
</dbReference>
<feature type="region of interest" description="Disordered" evidence="1">
    <location>
        <begin position="69"/>
        <end position="105"/>
    </location>
</feature>
<gene>
    <name evidence="2" type="ORF">DPMN_048457</name>
</gene>
<name>A0A9D4DBN4_DREPO</name>
<keyword evidence="3" id="KW-1185">Reference proteome</keyword>
<reference evidence="2" key="1">
    <citation type="journal article" date="2019" name="bioRxiv">
        <title>The Genome of the Zebra Mussel, Dreissena polymorpha: A Resource for Invasive Species Research.</title>
        <authorList>
            <person name="McCartney M.A."/>
            <person name="Auch B."/>
            <person name="Kono T."/>
            <person name="Mallez S."/>
            <person name="Zhang Y."/>
            <person name="Obille A."/>
            <person name="Becker A."/>
            <person name="Abrahante J.E."/>
            <person name="Garbe J."/>
            <person name="Badalamenti J.P."/>
            <person name="Herman A."/>
            <person name="Mangelson H."/>
            <person name="Liachko I."/>
            <person name="Sullivan S."/>
            <person name="Sone E.D."/>
            <person name="Koren S."/>
            <person name="Silverstein K.A.T."/>
            <person name="Beckman K.B."/>
            <person name="Gohl D.M."/>
        </authorList>
    </citation>
    <scope>NUCLEOTIDE SEQUENCE</scope>
    <source>
        <strain evidence="2">Duluth1</strain>
        <tissue evidence="2">Whole animal</tissue>
    </source>
</reference>